<dbReference type="EMBL" id="JBFNQD010000001">
    <property type="protein sequence ID" value="MEW9304575.1"/>
    <property type="molecule type" value="Genomic_DNA"/>
</dbReference>
<gene>
    <name evidence="2" type="ORF">ABXS05_03430</name>
</gene>
<protein>
    <recommendedName>
        <fullName evidence="4">Right-handed parallel beta-helix repeat-containing protein</fullName>
    </recommendedName>
</protein>
<evidence type="ECO:0000313" key="2">
    <source>
        <dbReference type="EMBL" id="MEW9304575.1"/>
    </source>
</evidence>
<evidence type="ECO:0000256" key="1">
    <source>
        <dbReference type="SAM" id="SignalP"/>
    </source>
</evidence>
<keyword evidence="1" id="KW-0732">Signal</keyword>
<organism evidence="2 3">
    <name type="scientific">Labrys neptuniae</name>
    <dbReference type="NCBI Taxonomy" id="376174"/>
    <lineage>
        <taxon>Bacteria</taxon>
        <taxon>Pseudomonadati</taxon>
        <taxon>Pseudomonadota</taxon>
        <taxon>Alphaproteobacteria</taxon>
        <taxon>Hyphomicrobiales</taxon>
        <taxon>Xanthobacteraceae</taxon>
        <taxon>Labrys</taxon>
    </lineage>
</organism>
<reference evidence="2 3" key="1">
    <citation type="submission" date="2024-07" db="EMBL/GenBank/DDBJ databases">
        <title>Description of Labrys sedimenti sp. nov., isolated from a diclofenac-degrading enrichment culture.</title>
        <authorList>
            <person name="Tancsics A."/>
            <person name="Csepanyi A."/>
        </authorList>
    </citation>
    <scope>NUCLEOTIDE SEQUENCE [LARGE SCALE GENOMIC DNA]</scope>
    <source>
        <strain evidence="2 3">LMG 23578</strain>
    </source>
</reference>
<name>A0ABV3PG19_9HYPH</name>
<dbReference type="Proteomes" id="UP001555786">
    <property type="component" value="Unassembled WGS sequence"/>
</dbReference>
<dbReference type="RefSeq" id="WP_367622933.1">
    <property type="nucleotide sequence ID" value="NZ_JBFNQD010000001.1"/>
</dbReference>
<evidence type="ECO:0000313" key="3">
    <source>
        <dbReference type="Proteomes" id="UP001555786"/>
    </source>
</evidence>
<sequence length="626" mass="66784">MTRLLAFILAVFTTAAVAQTKDTPTFQIDGSGATRCVYVWDPNNTTATDKGLPFGCIDGKGAWNLPPGLRNARTINETDLRGYGYVGDGTSRPLSSVAILNGRSTAGWTLAQWQAALPGAQALTDNIDEAAIASAISASTGDLTINLGPGTIVLTRPLILCGKTVMLQGASLLSYNAVTKFVVRHAGNGIEHCASAPQSSRMELRNLDIDLDDTFRSASSGSWAIYDRTANWTRLDNIVVTDFNNCARLFNPSGTVATRVQCRHFDGSYVNNGIGFLYEGTNSFENKIYDSGPNGFKQSYVLNSLVAGFPGAIGLEDFTIQNSGCGHTETCITVDSDSRTYGPLFFKFIGMSAEATGQFVRARSCTDMVIRDGIWLVSKKAGGSTFANNLPLFEFGGDNGANGSNTPNCAMIRVNDNMIFAPSGGDIQDVFRVNRRTTDVVFANNQIGTAGFTAGGNGSMSGYYYYLSDYTHPSLDKPSFTRANSITEYGTYWRDQATPFLPPTNAYGSATDPSGGFGLDNSERAYTRYDIQMFGRAKTTLGTCSTGTGSAMAPGSTNASGTVHDDGTGTSCVINFGTPKFNFVPRCQVRARTGSVQISITSITQNAITYTRSAGPVDVDYSCSAN</sequence>
<proteinExistence type="predicted"/>
<keyword evidence="3" id="KW-1185">Reference proteome</keyword>
<accession>A0ABV3PG19</accession>
<feature type="chain" id="PRO_5045532720" description="Right-handed parallel beta-helix repeat-containing protein" evidence="1">
    <location>
        <begin position="19"/>
        <end position="626"/>
    </location>
</feature>
<comment type="caution">
    <text evidence="2">The sequence shown here is derived from an EMBL/GenBank/DDBJ whole genome shotgun (WGS) entry which is preliminary data.</text>
</comment>
<evidence type="ECO:0008006" key="4">
    <source>
        <dbReference type="Google" id="ProtNLM"/>
    </source>
</evidence>
<feature type="signal peptide" evidence="1">
    <location>
        <begin position="1"/>
        <end position="18"/>
    </location>
</feature>